<evidence type="ECO:0000313" key="2">
    <source>
        <dbReference type="Proteomes" id="UP000818029"/>
    </source>
</evidence>
<dbReference type="GeneID" id="107915413"/>
<organism evidence="2 3">
    <name type="scientific">Gossypium hirsutum</name>
    <name type="common">Upland cotton</name>
    <name type="synonym">Gossypium mexicanum</name>
    <dbReference type="NCBI Taxonomy" id="3635"/>
    <lineage>
        <taxon>Eukaryota</taxon>
        <taxon>Viridiplantae</taxon>
        <taxon>Streptophyta</taxon>
        <taxon>Embryophyta</taxon>
        <taxon>Tracheophyta</taxon>
        <taxon>Spermatophyta</taxon>
        <taxon>Magnoliopsida</taxon>
        <taxon>eudicotyledons</taxon>
        <taxon>Gunneridae</taxon>
        <taxon>Pentapetalae</taxon>
        <taxon>rosids</taxon>
        <taxon>malvids</taxon>
        <taxon>Malvales</taxon>
        <taxon>Malvaceae</taxon>
        <taxon>Malvoideae</taxon>
        <taxon>Gossypium</taxon>
    </lineage>
</organism>
<reference evidence="3" key="2">
    <citation type="submission" date="2025-08" db="UniProtKB">
        <authorList>
            <consortium name="RefSeq"/>
        </authorList>
    </citation>
    <scope>IDENTIFICATION</scope>
</reference>
<feature type="transmembrane region" description="Helical" evidence="1">
    <location>
        <begin position="15"/>
        <end position="42"/>
    </location>
</feature>
<evidence type="ECO:0000313" key="3">
    <source>
        <dbReference type="RefSeq" id="XP_040957884.1"/>
    </source>
</evidence>
<name>A0ABM3ASP6_GOSHI</name>
<reference evidence="2" key="1">
    <citation type="journal article" date="2020" name="Nat. Genet.">
        <title>Genomic diversifications of five Gossypium allopolyploid species and their impact on cotton improvement.</title>
        <authorList>
            <person name="Chen Z.J."/>
            <person name="Sreedasyam A."/>
            <person name="Ando A."/>
            <person name="Song Q."/>
            <person name="De Santiago L.M."/>
            <person name="Hulse-Kemp A.M."/>
            <person name="Ding M."/>
            <person name="Ye W."/>
            <person name="Kirkbride R.C."/>
            <person name="Jenkins J."/>
            <person name="Plott C."/>
            <person name="Lovell J."/>
            <person name="Lin Y.M."/>
            <person name="Vaughn R."/>
            <person name="Liu B."/>
            <person name="Simpson S."/>
            <person name="Scheffler B.E."/>
            <person name="Wen L."/>
            <person name="Saski C.A."/>
            <person name="Grover C.E."/>
            <person name="Hu G."/>
            <person name="Conover J.L."/>
            <person name="Carlson J.W."/>
            <person name="Shu S."/>
            <person name="Boston L.B."/>
            <person name="Williams M."/>
            <person name="Peterson D.G."/>
            <person name="McGee K."/>
            <person name="Jones D.C."/>
            <person name="Wendel J.F."/>
            <person name="Stelly D.M."/>
            <person name="Grimwood J."/>
            <person name="Schmutz J."/>
        </authorList>
    </citation>
    <scope>NUCLEOTIDE SEQUENCE [LARGE SCALE GENOMIC DNA]</scope>
    <source>
        <strain evidence="2">cv. TM-1</strain>
    </source>
</reference>
<protein>
    <submittedName>
        <fullName evidence="3">Uncharacterized protein</fullName>
    </submittedName>
</protein>
<gene>
    <name evidence="3" type="primary">LOC107915413</name>
</gene>
<evidence type="ECO:0000256" key="1">
    <source>
        <dbReference type="SAM" id="Phobius"/>
    </source>
</evidence>
<accession>A0ABM3ASP6</accession>
<proteinExistence type="predicted"/>
<sequence>MDDVLTSKFGLGWEVAFFVSAANVAILYRVVFFHKSVFYFILAPSPKFPIQIPNQSIFTETCFGSSIFVSSILQLVFLLKKKIFVSVSCKLSYEDREDEEGGRTFQFCFLVKQYLRVFDPFTSGNRSEMLLFLFIVGKINVFIHSEDRIYIENPLSRYTPVDFVK</sequence>
<dbReference type="Proteomes" id="UP000818029">
    <property type="component" value="Chromosome D10"/>
</dbReference>
<dbReference type="RefSeq" id="XP_040957884.1">
    <property type="nucleotide sequence ID" value="XM_041101950.1"/>
</dbReference>
<keyword evidence="2" id="KW-1185">Reference proteome</keyword>
<keyword evidence="1" id="KW-1133">Transmembrane helix</keyword>
<keyword evidence="1" id="KW-0812">Transmembrane</keyword>
<keyword evidence="1" id="KW-0472">Membrane</keyword>